<dbReference type="InterPro" id="IPR014162">
    <property type="entry name" value="CpoB_C"/>
</dbReference>
<keyword evidence="1" id="KW-0132">Cell division</keyword>
<sequence>MTKIGLYPEAKDTHLVAHRPIGENGVKLGTINRKARAGLCAIAIGLGLLPAANAQTLPPAELGGLSFTNTQPERILVAQVDQAQVLVRMQQLEEQIRLLNGQIEGLTFQLTQMQEIVNRMQEDNEFRFQQLEGGAGGKTEAATQPGGVTPPEASPQTQVPTGEDAVPLTQIPEQGVKPLPGEAEFDPTFDDQSALPMDDLGNSSDPLVGTGQTGGIDLTTGQPLDLSYNPATISTGDADADAQFAAGYEAYASGDYAFAADQFDQFVSLYPDNPQVPEAANFLGDALLTQGSYDQAAEVLLDTFQKHPNSPRAPDLLLKLGMALSGAGERETACRTFNEVDKRYTTQPPAFVARLAEEKAKAECPPA</sequence>
<keyword evidence="2" id="KW-0802">TPR repeat</keyword>
<dbReference type="Pfam" id="PF13432">
    <property type="entry name" value="TPR_16"/>
    <property type="match status" value="1"/>
</dbReference>
<dbReference type="Proteomes" id="UP000028981">
    <property type="component" value="Unassembled WGS sequence"/>
</dbReference>
<dbReference type="InterPro" id="IPR011990">
    <property type="entry name" value="TPR-like_helical_dom_sf"/>
</dbReference>
<accession>A0A087LYT7</accession>
<dbReference type="GO" id="GO:0030288">
    <property type="term" value="C:outer membrane-bounded periplasmic space"/>
    <property type="evidence" value="ECO:0007669"/>
    <property type="project" value="UniProtKB-UniRule"/>
</dbReference>
<dbReference type="EMBL" id="JQGC01000019">
    <property type="protein sequence ID" value="KFL29790.1"/>
    <property type="molecule type" value="Genomic_DNA"/>
</dbReference>
<comment type="similarity">
    <text evidence="1">Belongs to the CpoB family.</text>
</comment>
<dbReference type="Gene3D" id="1.25.40.10">
    <property type="entry name" value="Tetratricopeptide repeat domain"/>
    <property type="match status" value="1"/>
</dbReference>
<feature type="coiled-coil region" evidence="1">
    <location>
        <begin position="82"/>
        <end position="109"/>
    </location>
</feature>
<keyword evidence="1" id="KW-0131">Cell cycle</keyword>
<dbReference type="STRING" id="46914.JP75_18470"/>
<proteinExistence type="inferred from homology"/>
<name>A0A087LYT7_9HYPH</name>
<dbReference type="NCBIfam" id="TIGR02795">
    <property type="entry name" value="tol_pal_ybgF"/>
    <property type="match status" value="1"/>
</dbReference>
<organism evidence="4 5">
    <name type="scientific">Devosia riboflavina</name>
    <dbReference type="NCBI Taxonomy" id="46914"/>
    <lineage>
        <taxon>Bacteria</taxon>
        <taxon>Pseudomonadati</taxon>
        <taxon>Pseudomonadota</taxon>
        <taxon>Alphaproteobacteria</taxon>
        <taxon>Hyphomicrobiales</taxon>
        <taxon>Devosiaceae</taxon>
        <taxon>Devosia</taxon>
    </lineage>
</organism>
<dbReference type="InterPro" id="IPR034706">
    <property type="entry name" value="CpoB"/>
</dbReference>
<evidence type="ECO:0000256" key="2">
    <source>
        <dbReference type="PROSITE-ProRule" id="PRU00339"/>
    </source>
</evidence>
<gene>
    <name evidence="1" type="primary">cpoB</name>
    <name evidence="4" type="ORF">JP75_18470</name>
</gene>
<evidence type="ECO:0000313" key="5">
    <source>
        <dbReference type="Proteomes" id="UP000028981"/>
    </source>
</evidence>
<keyword evidence="1" id="KW-0574">Periplasm</keyword>
<dbReference type="HAMAP" id="MF_02066">
    <property type="entry name" value="CpoB"/>
    <property type="match status" value="1"/>
</dbReference>
<dbReference type="Pfam" id="PF13174">
    <property type="entry name" value="TPR_6"/>
    <property type="match status" value="1"/>
</dbReference>
<keyword evidence="1" id="KW-0175">Coiled coil</keyword>
<dbReference type="GO" id="GO:0043093">
    <property type="term" value="P:FtsZ-dependent cytokinesis"/>
    <property type="evidence" value="ECO:0007669"/>
    <property type="project" value="UniProtKB-UniRule"/>
</dbReference>
<protein>
    <recommendedName>
        <fullName evidence="1">Cell division coordinator CpoB</fullName>
    </recommendedName>
</protein>
<comment type="function">
    <text evidence="1">Mediates coordination of peptidoglycan synthesis and outer membrane constriction during cell division.</text>
</comment>
<dbReference type="AlphaFoldDB" id="A0A087LYT7"/>
<comment type="subcellular location">
    <subcellularLocation>
        <location evidence="1">Periplasm</location>
    </subcellularLocation>
</comment>
<keyword evidence="1" id="KW-0732">Signal</keyword>
<evidence type="ECO:0000256" key="3">
    <source>
        <dbReference type="SAM" id="MobiDB-lite"/>
    </source>
</evidence>
<dbReference type="InterPro" id="IPR019734">
    <property type="entry name" value="TPR_rpt"/>
</dbReference>
<evidence type="ECO:0000256" key="1">
    <source>
        <dbReference type="HAMAP-Rule" id="MF_02066"/>
    </source>
</evidence>
<comment type="caution">
    <text evidence="4">The sequence shown here is derived from an EMBL/GenBank/DDBJ whole genome shotgun (WGS) entry which is preliminary data.</text>
</comment>
<feature type="repeat" description="TPR" evidence="2">
    <location>
        <begin position="240"/>
        <end position="273"/>
    </location>
</feature>
<reference evidence="4 5" key="1">
    <citation type="submission" date="2014-08" db="EMBL/GenBank/DDBJ databases">
        <authorList>
            <person name="Hassan Y.I."/>
            <person name="Lepp D."/>
            <person name="Zhou T."/>
        </authorList>
    </citation>
    <scope>NUCLEOTIDE SEQUENCE [LARGE SCALE GENOMIC DNA]</scope>
    <source>
        <strain evidence="4 5">IFO13584</strain>
    </source>
</reference>
<keyword evidence="5" id="KW-1185">Reference proteome</keyword>
<evidence type="ECO:0000313" key="4">
    <source>
        <dbReference type="EMBL" id="KFL29790.1"/>
    </source>
</evidence>
<feature type="region of interest" description="Disordered" evidence="3">
    <location>
        <begin position="134"/>
        <end position="163"/>
    </location>
</feature>
<dbReference type="SUPFAM" id="SSF48452">
    <property type="entry name" value="TPR-like"/>
    <property type="match status" value="1"/>
</dbReference>
<dbReference type="PROSITE" id="PS50005">
    <property type="entry name" value="TPR"/>
    <property type="match status" value="1"/>
</dbReference>